<dbReference type="PANTHER" id="PTHR48051:SF1">
    <property type="entry name" value="RAS SUPPRESSOR PROTEIN 1"/>
    <property type="match status" value="1"/>
</dbReference>
<organism evidence="3 4">
    <name type="scientific">Durusdinium trenchii</name>
    <dbReference type="NCBI Taxonomy" id="1381693"/>
    <lineage>
        <taxon>Eukaryota</taxon>
        <taxon>Sar</taxon>
        <taxon>Alveolata</taxon>
        <taxon>Dinophyceae</taxon>
        <taxon>Suessiales</taxon>
        <taxon>Symbiodiniaceae</taxon>
        <taxon>Durusdinium</taxon>
    </lineage>
</organism>
<dbReference type="Gene3D" id="3.80.10.10">
    <property type="entry name" value="Ribonuclease Inhibitor"/>
    <property type="match status" value="1"/>
</dbReference>
<feature type="non-terminal residue" evidence="3">
    <location>
        <position position="579"/>
    </location>
</feature>
<keyword evidence="4" id="KW-1185">Reference proteome</keyword>
<dbReference type="InterPro" id="IPR032675">
    <property type="entry name" value="LRR_dom_sf"/>
</dbReference>
<dbReference type="Proteomes" id="UP001642484">
    <property type="component" value="Unassembled WGS sequence"/>
</dbReference>
<gene>
    <name evidence="3" type="ORF">CCMP2556_LOCUS42642</name>
</gene>
<accession>A0ABP0QJN3</accession>
<dbReference type="SUPFAM" id="SSF52047">
    <property type="entry name" value="RNI-like"/>
    <property type="match status" value="1"/>
</dbReference>
<name>A0ABP0QJN3_9DINO</name>
<proteinExistence type="predicted"/>
<evidence type="ECO:0000256" key="2">
    <source>
        <dbReference type="ARBA" id="ARBA00022737"/>
    </source>
</evidence>
<sequence>MLRELRFLYLNGNFLRRIPQAVSDLPKLQEICFDANCLEELPHFTAQLRLFTAPGNHLTEVAFWPQLERLEVHGNRLQRLLPLSWHSTSQLVTLKVMGNQLTELPEEVGHMPVLRILGVASNRLRSLPHALAESRELEWLLAYENQLEELPPFGPRNWRLTRLLLESNPLRPVAVQSLVSDLSRSYIKTLGLDSNQVAVPELPDPLPAAVSVGTVIPISGQSQLSLKLTKASRLRRSTDRAESDHPELLIVAFAASQGEPEWLGFLRRLYEVGEVKPCCHRSSLDFAEEADFDARMARLWTHCTQEASTEAPPEETPALPLGDFDVLTVVDHRMRWYAEDRGALQQVLKTLRPKYQKMMCVGASMGGFGALLHGGLVADAVVAFNPQATLTEALLRPPAETPQELEDLSNAVMESVRVALARKAQMIVHCAADEHLMHALALPKGVALVVHPLQPRKPFARVLDRAQLLIPIVSDALYRLYGVGSYSQESPLLGCWCRSGCLRCVPIEPGRLLRLFFGASGMIPRPGDWFCGGCKARSCRDRYYCWRCQKPITEQGTLKVLDNSNYPSRWDWGCTHCGA</sequence>
<dbReference type="EMBL" id="CAXAMN010024650">
    <property type="protein sequence ID" value="CAK9088426.1"/>
    <property type="molecule type" value="Genomic_DNA"/>
</dbReference>
<dbReference type="SMART" id="SM00369">
    <property type="entry name" value="LRR_TYP"/>
    <property type="match status" value="4"/>
</dbReference>
<reference evidence="3 4" key="1">
    <citation type="submission" date="2024-02" db="EMBL/GenBank/DDBJ databases">
        <authorList>
            <person name="Chen Y."/>
            <person name="Shah S."/>
            <person name="Dougan E. K."/>
            <person name="Thang M."/>
            <person name="Chan C."/>
        </authorList>
    </citation>
    <scope>NUCLEOTIDE SEQUENCE [LARGE SCALE GENOMIC DNA]</scope>
</reference>
<evidence type="ECO:0000313" key="3">
    <source>
        <dbReference type="EMBL" id="CAK9088426.1"/>
    </source>
</evidence>
<dbReference type="InterPro" id="IPR050216">
    <property type="entry name" value="LRR_domain-containing"/>
</dbReference>
<keyword evidence="2" id="KW-0677">Repeat</keyword>
<evidence type="ECO:0000313" key="4">
    <source>
        <dbReference type="Proteomes" id="UP001642484"/>
    </source>
</evidence>
<keyword evidence="1" id="KW-0433">Leucine-rich repeat</keyword>
<evidence type="ECO:0000256" key="1">
    <source>
        <dbReference type="ARBA" id="ARBA00022614"/>
    </source>
</evidence>
<comment type="caution">
    <text evidence="3">The sequence shown here is derived from an EMBL/GenBank/DDBJ whole genome shotgun (WGS) entry which is preliminary data.</text>
</comment>
<dbReference type="PANTHER" id="PTHR48051">
    <property type="match status" value="1"/>
</dbReference>
<protein>
    <submittedName>
        <fullName evidence="3">Uncharacterized protein</fullName>
    </submittedName>
</protein>
<dbReference type="InterPro" id="IPR003591">
    <property type="entry name" value="Leu-rich_rpt_typical-subtyp"/>
</dbReference>
<dbReference type="SMART" id="SM00364">
    <property type="entry name" value="LRR_BAC"/>
    <property type="match status" value="6"/>
</dbReference>